<dbReference type="Gene3D" id="3.30.420.10">
    <property type="entry name" value="Ribonuclease H-like superfamily/Ribonuclease H"/>
    <property type="match status" value="1"/>
</dbReference>
<dbReference type="InterPro" id="IPR012337">
    <property type="entry name" value="RNaseH-like_sf"/>
</dbReference>
<dbReference type="OrthoDB" id="977403at2759"/>
<proteinExistence type="predicted"/>
<dbReference type="EMBL" id="JAHUZN010000005">
    <property type="protein sequence ID" value="KAG8493008.1"/>
    <property type="molecule type" value="Genomic_DNA"/>
</dbReference>
<dbReference type="SUPFAM" id="SSF53098">
    <property type="entry name" value="Ribonuclease H-like"/>
    <property type="match status" value="1"/>
</dbReference>
<dbReference type="Pfam" id="PF13456">
    <property type="entry name" value="RVT_3"/>
    <property type="match status" value="1"/>
</dbReference>
<dbReference type="PANTHER" id="PTHR47074:SF48">
    <property type="entry name" value="POLYNUCLEOTIDYL TRANSFERASE, RIBONUCLEASE H-LIKE SUPERFAMILY PROTEIN"/>
    <property type="match status" value="1"/>
</dbReference>
<accession>A0A8J5YMS8</accession>
<evidence type="ECO:0000313" key="3">
    <source>
        <dbReference type="Proteomes" id="UP000701853"/>
    </source>
</evidence>
<protein>
    <recommendedName>
        <fullName evidence="1">RNase H type-1 domain-containing protein</fullName>
    </recommendedName>
</protein>
<feature type="domain" description="RNase H type-1" evidence="1">
    <location>
        <begin position="168"/>
        <end position="290"/>
    </location>
</feature>
<evidence type="ECO:0000313" key="2">
    <source>
        <dbReference type="EMBL" id="KAG8493008.1"/>
    </source>
</evidence>
<dbReference type="GO" id="GO:0003676">
    <property type="term" value="F:nucleic acid binding"/>
    <property type="evidence" value="ECO:0007669"/>
    <property type="project" value="InterPro"/>
</dbReference>
<dbReference type="GO" id="GO:0004523">
    <property type="term" value="F:RNA-DNA hybrid ribonuclease activity"/>
    <property type="evidence" value="ECO:0007669"/>
    <property type="project" value="InterPro"/>
</dbReference>
<name>A0A8J5YMS8_9ROSI</name>
<organism evidence="2 3">
    <name type="scientific">Gossypium anomalum</name>
    <dbReference type="NCBI Taxonomy" id="47600"/>
    <lineage>
        <taxon>Eukaryota</taxon>
        <taxon>Viridiplantae</taxon>
        <taxon>Streptophyta</taxon>
        <taxon>Embryophyta</taxon>
        <taxon>Tracheophyta</taxon>
        <taxon>Spermatophyta</taxon>
        <taxon>Magnoliopsida</taxon>
        <taxon>eudicotyledons</taxon>
        <taxon>Gunneridae</taxon>
        <taxon>Pentapetalae</taxon>
        <taxon>rosids</taxon>
        <taxon>malvids</taxon>
        <taxon>Malvales</taxon>
        <taxon>Malvaceae</taxon>
        <taxon>Malvoideae</taxon>
        <taxon>Gossypium</taxon>
    </lineage>
</organism>
<dbReference type="Proteomes" id="UP000701853">
    <property type="component" value="Chromosome 5"/>
</dbReference>
<dbReference type="CDD" id="cd06222">
    <property type="entry name" value="RNase_H_like"/>
    <property type="match status" value="1"/>
</dbReference>
<keyword evidence="3" id="KW-1185">Reference proteome</keyword>
<dbReference type="InterPro" id="IPR044730">
    <property type="entry name" value="RNase_H-like_dom_plant"/>
</dbReference>
<comment type="caution">
    <text evidence="2">The sequence shown here is derived from an EMBL/GenBank/DDBJ whole genome shotgun (WGS) entry which is preliminary data.</text>
</comment>
<sequence>MCGSIRQHRHFGASDVREGHDILPMYERISRIRKEVNSNCPRCGSDKETLIHAMRDCPNARAVLVHGGLNNKVLEGTYSRCVDWLEDVARMLDRKALSDLITVLWNIWNSRNNKVFHDKEDGAMVTWDSAAALSRDFRIFNFLERPLIPKLGREHGCRKPDPGTVKINFDASMNGGKTCFGIVVRDHEGFVLGGRAGVMEKKVQAECTELHALEESINFAQNRNWTKLIFELDCVGLINWLNKTKIDCSTMGHHIKDIINKLKQCCNFRFSFVWTPRGSNIVADSLCNWANVQNCYTDFDMDYPSKIHDFILSDAII</sequence>
<evidence type="ECO:0000259" key="1">
    <source>
        <dbReference type="Pfam" id="PF13456"/>
    </source>
</evidence>
<dbReference type="InterPro" id="IPR036397">
    <property type="entry name" value="RNaseH_sf"/>
</dbReference>
<reference evidence="2 3" key="1">
    <citation type="journal article" date="2021" name="bioRxiv">
        <title>The Gossypium anomalum genome as a resource for cotton improvement and evolutionary analysis of hybrid incompatibility.</title>
        <authorList>
            <person name="Grover C.E."/>
            <person name="Yuan D."/>
            <person name="Arick M.A."/>
            <person name="Miller E.R."/>
            <person name="Hu G."/>
            <person name="Peterson D.G."/>
            <person name="Wendel J.F."/>
            <person name="Udall J.A."/>
        </authorList>
    </citation>
    <scope>NUCLEOTIDE SEQUENCE [LARGE SCALE GENOMIC DNA]</scope>
    <source>
        <strain evidence="2">JFW-Udall</strain>
        <tissue evidence="2">Leaf</tissue>
    </source>
</reference>
<dbReference type="InterPro" id="IPR052929">
    <property type="entry name" value="RNase_H-like_EbsB-rel"/>
</dbReference>
<dbReference type="PANTHER" id="PTHR47074">
    <property type="entry name" value="BNAC02G40300D PROTEIN"/>
    <property type="match status" value="1"/>
</dbReference>
<dbReference type="AlphaFoldDB" id="A0A8J5YMS8"/>
<dbReference type="InterPro" id="IPR002156">
    <property type="entry name" value="RNaseH_domain"/>
</dbReference>
<gene>
    <name evidence="2" type="ORF">CXB51_012636</name>
</gene>